<evidence type="ECO:0000313" key="16">
    <source>
        <dbReference type="Proteomes" id="UP000308530"/>
    </source>
</evidence>
<evidence type="ECO:0000256" key="9">
    <source>
        <dbReference type="ARBA" id="ARBA00023049"/>
    </source>
</evidence>
<dbReference type="Pfam" id="PF13827">
    <property type="entry name" value="DUF4189"/>
    <property type="match status" value="1"/>
</dbReference>
<dbReference type="GO" id="GO:0008237">
    <property type="term" value="F:metallopeptidase activity"/>
    <property type="evidence" value="ECO:0007669"/>
    <property type="project" value="UniProtKB-KW"/>
</dbReference>
<keyword evidence="15" id="KW-0614">Plasmid</keyword>
<evidence type="ECO:0000256" key="11">
    <source>
        <dbReference type="SAM" id="Coils"/>
    </source>
</evidence>
<keyword evidence="9 15" id="KW-0482">Metalloprotease</keyword>
<evidence type="ECO:0000256" key="2">
    <source>
        <dbReference type="ARBA" id="ARBA00022475"/>
    </source>
</evidence>
<keyword evidence="3" id="KW-0645">Protease</keyword>
<evidence type="ECO:0000256" key="4">
    <source>
        <dbReference type="ARBA" id="ARBA00022692"/>
    </source>
</evidence>
<feature type="transmembrane region" description="Helical" evidence="12">
    <location>
        <begin position="106"/>
        <end position="127"/>
    </location>
</feature>
<dbReference type="InterPro" id="IPR050083">
    <property type="entry name" value="HtpX_protease"/>
</dbReference>
<feature type="domain" description="DUF4189" evidence="14">
    <location>
        <begin position="696"/>
        <end position="794"/>
    </location>
</feature>
<keyword evidence="7" id="KW-0862">Zinc</keyword>
<geneLocation type="plasmid" evidence="15 16">
    <name>pPRADMK78_02</name>
</geneLocation>
<dbReference type="Pfam" id="PF01435">
    <property type="entry name" value="Peptidase_M48"/>
    <property type="match status" value="1"/>
</dbReference>
<evidence type="ECO:0000256" key="7">
    <source>
        <dbReference type="ARBA" id="ARBA00022833"/>
    </source>
</evidence>
<sequence length="802" mass="85991">MVSLSDFFYPLTVQTALLRYGLVSLMRWAVGLLIWQQGSILSYLHPFNASQLTIQLSYILELYIPFGLLLMMVLWLAQVILLYRIIRLVGSDPEEIKAGYRKGGTWLSTPLLLSLVVILTCCTIGWLVQTGGNPGYFLDYVLQFSSLPVQIGLVLSLLGFAFGGRFVAGEKASMGGLFGIRYLPSDHPLSQRVARHAETLGLPSAPAVGIVNVMNAFAIGTPKDSTIVLGQPLMDIITDEELDAVIGHELGHVYHNDMNRMQFAEGFQRMLGSVISATTVVLVSALSRDRSDAMLGRAVGLGLRQTVFCGSELVVKGISRAREYQADAVGARIASPGAMISALQRLHGLPTQPTKLEAQYGYLMFRGSRIGAWFSTHPPVEKRIAALQALKAEPAKVETDSETVIHPKVDALAGEAVNKLGTALGSARTGISGARASFLNAEKGKALWASTSGLIPKLPESRPKGRTIAFAGAGILVVVLAAPAIYDYYELDAKADALSTSFANTTSAVSESIGESIGNFSDWAKASVSGFGENMALIESQQAQIDALNRSLASARAELQQERASQQAAREQISRLTTANMQLSERQPVSAVNESTLATLKAEITRQENLVVSLRRQLAQAKSTPSPPLVSNTATDMQSLRDRNAELSATVENQKSVIYAMTASIQELETKIRQPEVAVSGASAANSVSATTEKWWLAAATDAQGTVYLRSRLGDAEGAKSRALAACRSLGSGCVVQAAYSDVCYAVSRPIGQSVHHNWWEGVASSQVVAEREARAKCEANSGAPQCRITVVECAPASLKRS</sequence>
<keyword evidence="10 12" id="KW-0472">Membrane</keyword>
<dbReference type="PANTHER" id="PTHR43221:SF2">
    <property type="entry name" value="PROTEASE HTPX HOMOLOG"/>
    <property type="match status" value="1"/>
</dbReference>
<keyword evidence="4 12" id="KW-0812">Transmembrane</keyword>
<comment type="cofactor">
    <cofactor evidence="1">
        <name>Zn(2+)</name>
        <dbReference type="ChEBI" id="CHEBI:29105"/>
    </cofactor>
</comment>
<evidence type="ECO:0000256" key="1">
    <source>
        <dbReference type="ARBA" id="ARBA00001947"/>
    </source>
</evidence>
<organism evidence="15 16">
    <name type="scientific">Peteryoungia desertarenae</name>
    <dbReference type="NCBI Taxonomy" id="1813451"/>
    <lineage>
        <taxon>Bacteria</taxon>
        <taxon>Pseudomonadati</taxon>
        <taxon>Pseudomonadota</taxon>
        <taxon>Alphaproteobacteria</taxon>
        <taxon>Hyphomicrobiales</taxon>
        <taxon>Rhizobiaceae</taxon>
        <taxon>Peteryoungia</taxon>
    </lineage>
</organism>
<dbReference type="RefSeq" id="WP_138289595.1">
    <property type="nucleotide sequence ID" value="NZ_CP058352.1"/>
</dbReference>
<dbReference type="Gene3D" id="1.10.287.1490">
    <property type="match status" value="1"/>
</dbReference>
<feature type="transmembrane region" description="Helical" evidence="12">
    <location>
        <begin position="467"/>
        <end position="486"/>
    </location>
</feature>
<feature type="coiled-coil region" evidence="11">
    <location>
        <begin position="538"/>
        <end position="657"/>
    </location>
</feature>
<evidence type="ECO:0000256" key="8">
    <source>
        <dbReference type="ARBA" id="ARBA00022989"/>
    </source>
</evidence>
<gene>
    <name evidence="15" type="ORF">FE840_020690</name>
</gene>
<feature type="domain" description="Peptidase M48" evidence="13">
    <location>
        <begin position="189"/>
        <end position="390"/>
    </location>
</feature>
<evidence type="ECO:0000256" key="6">
    <source>
        <dbReference type="ARBA" id="ARBA00022801"/>
    </source>
</evidence>
<keyword evidence="2" id="KW-1003">Cell membrane</keyword>
<evidence type="ECO:0000313" key="15">
    <source>
        <dbReference type="EMBL" id="QLF72056.1"/>
    </source>
</evidence>
<dbReference type="Proteomes" id="UP000308530">
    <property type="component" value="Plasmid pPRADMK78_02"/>
</dbReference>
<keyword evidence="11" id="KW-0175">Coiled coil</keyword>
<evidence type="ECO:0000256" key="5">
    <source>
        <dbReference type="ARBA" id="ARBA00022723"/>
    </source>
</evidence>
<dbReference type="Gene3D" id="3.30.2010.10">
    <property type="entry name" value="Metalloproteases ('zincins'), catalytic domain"/>
    <property type="match status" value="1"/>
</dbReference>
<evidence type="ECO:0000259" key="14">
    <source>
        <dbReference type="Pfam" id="PF13827"/>
    </source>
</evidence>
<dbReference type="InterPro" id="IPR001915">
    <property type="entry name" value="Peptidase_M48"/>
</dbReference>
<dbReference type="PANTHER" id="PTHR43221">
    <property type="entry name" value="PROTEASE HTPX"/>
    <property type="match status" value="1"/>
</dbReference>
<keyword evidence="6" id="KW-0378">Hydrolase</keyword>
<evidence type="ECO:0000256" key="12">
    <source>
        <dbReference type="SAM" id="Phobius"/>
    </source>
</evidence>
<keyword evidence="16" id="KW-1185">Reference proteome</keyword>
<accession>A0ABX6QTS2</accession>
<proteinExistence type="predicted"/>
<protein>
    <submittedName>
        <fullName evidence="15">M48 family metalloprotease</fullName>
    </submittedName>
</protein>
<reference evidence="15 16" key="1">
    <citation type="submission" date="2020-06" db="EMBL/GenBank/DDBJ databases">
        <title>Genome sequence of Rhizobium sp strain ADMK78.</title>
        <authorList>
            <person name="Rahi P."/>
        </authorList>
    </citation>
    <scope>NUCLEOTIDE SEQUENCE [LARGE SCALE GENOMIC DNA]</scope>
    <source>
        <strain evidence="15 16">ADMK78</strain>
        <plasmid evidence="15 16">pPRADMK78_02</plasmid>
    </source>
</reference>
<evidence type="ECO:0000259" key="13">
    <source>
        <dbReference type="Pfam" id="PF01435"/>
    </source>
</evidence>
<evidence type="ECO:0000256" key="3">
    <source>
        <dbReference type="ARBA" id="ARBA00022670"/>
    </source>
</evidence>
<feature type="transmembrane region" description="Helical" evidence="12">
    <location>
        <begin position="147"/>
        <end position="168"/>
    </location>
</feature>
<keyword evidence="8 12" id="KW-1133">Transmembrane helix</keyword>
<keyword evidence="5" id="KW-0479">Metal-binding</keyword>
<evidence type="ECO:0000256" key="10">
    <source>
        <dbReference type="ARBA" id="ARBA00023136"/>
    </source>
</evidence>
<name>A0ABX6QTS2_9HYPH</name>
<dbReference type="EMBL" id="CP058352">
    <property type="protein sequence ID" value="QLF72056.1"/>
    <property type="molecule type" value="Genomic_DNA"/>
</dbReference>
<dbReference type="InterPro" id="IPR025240">
    <property type="entry name" value="DUF4189"/>
</dbReference>
<feature type="transmembrane region" description="Helical" evidence="12">
    <location>
        <begin position="64"/>
        <end position="86"/>
    </location>
</feature>